<name>A0AAD8EA16_DIPPU</name>
<feature type="domain" description="Piwi" evidence="4">
    <location>
        <begin position="536"/>
        <end position="837"/>
    </location>
</feature>
<protein>
    <recommendedName>
        <fullName evidence="7">Argonaute 2</fullName>
    </recommendedName>
</protein>
<dbReference type="SUPFAM" id="SSF101690">
    <property type="entry name" value="PAZ domain"/>
    <property type="match status" value="1"/>
</dbReference>
<dbReference type="InterPro" id="IPR014811">
    <property type="entry name" value="ArgoL1"/>
</dbReference>
<dbReference type="Pfam" id="PF02171">
    <property type="entry name" value="Piwi"/>
    <property type="match status" value="1"/>
</dbReference>
<dbReference type="GO" id="GO:0034587">
    <property type="term" value="P:piRNA processing"/>
    <property type="evidence" value="ECO:0007669"/>
    <property type="project" value="UniProtKB-ARBA"/>
</dbReference>
<dbReference type="InterPro" id="IPR032474">
    <property type="entry name" value="Argonaute_N"/>
</dbReference>
<comment type="similarity">
    <text evidence="1">Belongs to the argonaute family.</text>
</comment>
<dbReference type="PROSITE" id="PS50822">
    <property type="entry name" value="PIWI"/>
    <property type="match status" value="1"/>
</dbReference>
<evidence type="ECO:0000313" key="5">
    <source>
        <dbReference type="EMBL" id="KAJ9582416.1"/>
    </source>
</evidence>
<dbReference type="InterPro" id="IPR036397">
    <property type="entry name" value="RNaseH_sf"/>
</dbReference>
<dbReference type="InterPro" id="IPR003165">
    <property type="entry name" value="Piwi"/>
</dbReference>
<dbReference type="GO" id="GO:0003723">
    <property type="term" value="F:RNA binding"/>
    <property type="evidence" value="ECO:0007669"/>
    <property type="project" value="InterPro"/>
</dbReference>
<dbReference type="CDD" id="cd02846">
    <property type="entry name" value="PAZ_argonaute_like"/>
    <property type="match status" value="1"/>
</dbReference>
<feature type="domain" description="PAZ" evidence="3">
    <location>
        <begin position="259"/>
        <end position="370"/>
    </location>
</feature>
<feature type="non-terminal residue" evidence="5">
    <location>
        <position position="1"/>
    </location>
</feature>
<dbReference type="SMART" id="SM01163">
    <property type="entry name" value="DUF1785"/>
    <property type="match status" value="1"/>
</dbReference>
<dbReference type="CDD" id="cd04657">
    <property type="entry name" value="Piwi_ago-like"/>
    <property type="match status" value="1"/>
</dbReference>
<sequence>GSTPQSSRGTTPQPTRPQAQGPPQAGRSQAPARDTGVAEITRGIKSLQIPTRKACGKRGRPIKVETNHLALRLPEKCKPVFHYDVEIIPDLPKRLLRYAMEEFRIRNYRFRYPAFDGKKNLYSAEQLPIDRECTDTVEVKDSESDRIKEFRITIKQVARIDMESLKTYMNSGISLAPPQKAIQAVDVVLRHAAAYRFTPVGRSLFTRPSPGEVVDLGDGQEMWYGLFQSANLGWKPFVNVDVAHKAFPKAQNVLDAIWDVCHLKSDDQLTRELDRYALEDFLSFIKGLKVEYKLPNMPQFKRVYRVNNIGLSAAKQRFRLDDGREITIQDYFKIEKKVKLEYPHMPVLSVGAANREKKIFFPSELCTILGGQVLNRKMNETQTAAMVRVAATDTNIRKRKIYDAISKVNYGTDECIKEFGISVSGNFEKVDGRVLNPPNLEYKSRGASVDVPPSRGVWRAAEFLVSNKLQSWIVLNLDNRTRVDKLQDFAVQMRNAGRGLGMEINEPLPPEMMRPPQRGTRDLEDFFRRMKGRVQLVVVVIPEVKECYAKVKQVAELQVGILTQCIKSKTMFKMNPATCGNILLKINSKLNGINHTLSNASRPPCLREPVMIVGADVTHPPPDQSDFPSIVAASHDPKAFRYNIQIRLQPPRCEIIEDLENIMRIQIEFFKKQTGYAPKRIIFFRDGVGEGQFREVLNSEVQALRNACALVGLENRVLITFLVVQKRHHTRFFPTRKEDEDGKNRNVPAGTIVDTTITHPTELDFYLVSHASIQGVSRPTKYHLLWNDDDKGMDTEVIEHLTYYLCHMFSRCTRSVSYPAPTYNAHLAAFRARAYLEGRQVSLVNLQNEQRNFQVTREIIHDHPMYFV</sequence>
<proteinExistence type="inferred from homology"/>
<evidence type="ECO:0000256" key="1">
    <source>
        <dbReference type="RuleBase" id="RU361178"/>
    </source>
</evidence>
<reference evidence="5" key="2">
    <citation type="submission" date="2023-05" db="EMBL/GenBank/DDBJ databases">
        <authorList>
            <person name="Fouks B."/>
        </authorList>
    </citation>
    <scope>NUCLEOTIDE SEQUENCE</scope>
    <source>
        <strain evidence="5">Stay&amp;Tobe</strain>
        <tissue evidence="5">Testes</tissue>
    </source>
</reference>
<dbReference type="InterPro" id="IPR032472">
    <property type="entry name" value="ArgoL2"/>
</dbReference>
<organism evidence="5 6">
    <name type="scientific">Diploptera punctata</name>
    <name type="common">Pacific beetle cockroach</name>
    <dbReference type="NCBI Taxonomy" id="6984"/>
    <lineage>
        <taxon>Eukaryota</taxon>
        <taxon>Metazoa</taxon>
        <taxon>Ecdysozoa</taxon>
        <taxon>Arthropoda</taxon>
        <taxon>Hexapoda</taxon>
        <taxon>Insecta</taxon>
        <taxon>Pterygota</taxon>
        <taxon>Neoptera</taxon>
        <taxon>Polyneoptera</taxon>
        <taxon>Dictyoptera</taxon>
        <taxon>Blattodea</taxon>
        <taxon>Blaberoidea</taxon>
        <taxon>Blaberidae</taxon>
        <taxon>Diplopterinae</taxon>
        <taxon>Diploptera</taxon>
    </lineage>
</organism>
<dbReference type="Pfam" id="PF16486">
    <property type="entry name" value="ArgoN"/>
    <property type="match status" value="1"/>
</dbReference>
<dbReference type="InterPro" id="IPR045246">
    <property type="entry name" value="Piwi_ago-like"/>
</dbReference>
<dbReference type="InterPro" id="IPR003100">
    <property type="entry name" value="PAZ_dom"/>
</dbReference>
<dbReference type="AlphaFoldDB" id="A0AAD8EA16"/>
<dbReference type="InterPro" id="IPR036085">
    <property type="entry name" value="PAZ_dom_sf"/>
</dbReference>
<evidence type="ECO:0000259" key="4">
    <source>
        <dbReference type="PROSITE" id="PS50822"/>
    </source>
</evidence>
<dbReference type="SUPFAM" id="SSF53098">
    <property type="entry name" value="Ribonuclease H-like"/>
    <property type="match status" value="1"/>
</dbReference>
<keyword evidence="6" id="KW-1185">Reference proteome</keyword>
<reference evidence="5" key="1">
    <citation type="journal article" date="2023" name="IScience">
        <title>Live-bearing cockroach genome reveals convergent evolutionary mechanisms linked to viviparity in insects and beyond.</title>
        <authorList>
            <person name="Fouks B."/>
            <person name="Harrison M.C."/>
            <person name="Mikhailova A.A."/>
            <person name="Marchal E."/>
            <person name="English S."/>
            <person name="Carruthers M."/>
            <person name="Jennings E.C."/>
            <person name="Chiamaka E.L."/>
            <person name="Frigard R.A."/>
            <person name="Pippel M."/>
            <person name="Attardo G.M."/>
            <person name="Benoit J.B."/>
            <person name="Bornberg-Bauer E."/>
            <person name="Tobe S.S."/>
        </authorList>
    </citation>
    <scope>NUCLEOTIDE SEQUENCE</scope>
    <source>
        <strain evidence="5">Stay&amp;Tobe</strain>
    </source>
</reference>
<dbReference type="EMBL" id="JASPKZ010007802">
    <property type="protein sequence ID" value="KAJ9582416.1"/>
    <property type="molecule type" value="Genomic_DNA"/>
</dbReference>
<evidence type="ECO:0000256" key="2">
    <source>
        <dbReference type="SAM" id="MobiDB-lite"/>
    </source>
</evidence>
<dbReference type="Pfam" id="PF08699">
    <property type="entry name" value="ArgoL1"/>
    <property type="match status" value="1"/>
</dbReference>
<dbReference type="PANTHER" id="PTHR22891">
    <property type="entry name" value="EUKARYOTIC TRANSLATION INITIATION FACTOR 2C"/>
    <property type="match status" value="1"/>
</dbReference>
<dbReference type="SMART" id="SM00949">
    <property type="entry name" value="PAZ"/>
    <property type="match status" value="1"/>
</dbReference>
<dbReference type="InterPro" id="IPR012337">
    <property type="entry name" value="RNaseH-like_sf"/>
</dbReference>
<gene>
    <name evidence="5" type="ORF">L9F63_003269</name>
</gene>
<dbReference type="Pfam" id="PF02170">
    <property type="entry name" value="PAZ"/>
    <property type="match status" value="1"/>
</dbReference>
<dbReference type="Gene3D" id="2.170.260.10">
    <property type="entry name" value="paz domain"/>
    <property type="match status" value="1"/>
</dbReference>
<dbReference type="Gene3D" id="3.40.50.2300">
    <property type="match status" value="1"/>
</dbReference>
<dbReference type="PROSITE" id="PS50821">
    <property type="entry name" value="PAZ"/>
    <property type="match status" value="1"/>
</dbReference>
<dbReference type="SMART" id="SM00950">
    <property type="entry name" value="Piwi"/>
    <property type="match status" value="1"/>
</dbReference>
<accession>A0AAD8EA16</accession>
<evidence type="ECO:0008006" key="7">
    <source>
        <dbReference type="Google" id="ProtNLM"/>
    </source>
</evidence>
<feature type="region of interest" description="Disordered" evidence="2">
    <location>
        <begin position="1"/>
        <end position="35"/>
    </location>
</feature>
<dbReference type="Pfam" id="PF16488">
    <property type="entry name" value="ArgoL2"/>
    <property type="match status" value="1"/>
</dbReference>
<dbReference type="Proteomes" id="UP001233999">
    <property type="component" value="Unassembled WGS sequence"/>
</dbReference>
<evidence type="ECO:0000313" key="6">
    <source>
        <dbReference type="Proteomes" id="UP001233999"/>
    </source>
</evidence>
<feature type="compositionally biased region" description="Polar residues" evidence="2">
    <location>
        <begin position="1"/>
        <end position="18"/>
    </location>
</feature>
<dbReference type="Gene3D" id="3.30.420.10">
    <property type="entry name" value="Ribonuclease H-like superfamily/Ribonuclease H"/>
    <property type="match status" value="1"/>
</dbReference>
<evidence type="ECO:0000259" key="3">
    <source>
        <dbReference type="PROSITE" id="PS50821"/>
    </source>
</evidence>
<comment type="caution">
    <text evidence="5">The sequence shown here is derived from an EMBL/GenBank/DDBJ whole genome shotgun (WGS) entry which is preliminary data.</text>
</comment>